<evidence type="ECO:0000259" key="1">
    <source>
        <dbReference type="Pfam" id="PF20415"/>
    </source>
</evidence>
<dbReference type="EMBL" id="KL197729">
    <property type="protein sequence ID" value="KDQ54320.1"/>
    <property type="molecule type" value="Genomic_DNA"/>
</dbReference>
<name>A0A067PKD7_9AGAM</name>
<organism evidence="2 3">
    <name type="scientific">Jaapia argillacea MUCL 33604</name>
    <dbReference type="NCBI Taxonomy" id="933084"/>
    <lineage>
        <taxon>Eukaryota</taxon>
        <taxon>Fungi</taxon>
        <taxon>Dikarya</taxon>
        <taxon>Basidiomycota</taxon>
        <taxon>Agaricomycotina</taxon>
        <taxon>Agaricomycetes</taxon>
        <taxon>Agaricomycetidae</taxon>
        <taxon>Jaapiales</taxon>
        <taxon>Jaapiaceae</taxon>
        <taxon>Jaapia</taxon>
    </lineage>
</organism>
<dbReference type="OrthoDB" id="3224413at2759"/>
<accession>A0A067PKD7</accession>
<gene>
    <name evidence="2" type="ORF">JAAARDRAFT_135788</name>
</gene>
<reference evidence="3" key="1">
    <citation type="journal article" date="2014" name="Proc. Natl. Acad. Sci. U.S.A.">
        <title>Extensive sampling of basidiomycete genomes demonstrates inadequacy of the white-rot/brown-rot paradigm for wood decay fungi.</title>
        <authorList>
            <person name="Riley R."/>
            <person name="Salamov A.A."/>
            <person name="Brown D.W."/>
            <person name="Nagy L.G."/>
            <person name="Floudas D."/>
            <person name="Held B.W."/>
            <person name="Levasseur A."/>
            <person name="Lombard V."/>
            <person name="Morin E."/>
            <person name="Otillar R."/>
            <person name="Lindquist E.A."/>
            <person name="Sun H."/>
            <person name="LaButti K.M."/>
            <person name="Schmutz J."/>
            <person name="Jabbour D."/>
            <person name="Luo H."/>
            <person name="Baker S.E."/>
            <person name="Pisabarro A.G."/>
            <person name="Walton J.D."/>
            <person name="Blanchette R.A."/>
            <person name="Henrissat B."/>
            <person name="Martin F."/>
            <person name="Cullen D."/>
            <person name="Hibbett D.S."/>
            <person name="Grigoriev I.V."/>
        </authorList>
    </citation>
    <scope>NUCLEOTIDE SEQUENCE [LARGE SCALE GENOMIC DNA]</scope>
    <source>
        <strain evidence="3">MUCL 33604</strain>
    </source>
</reference>
<sequence length="162" mass="18074">MDWDVVCAPGEESIRIPSGKRGEWTHIAPHVLMEPATYPALPSMTILCNRLPWQIRITPLSSSHYRPNFVTLSDVVTTLYTTLRTPVSSAEFGSLPHAEQRYVSDAFTERWKSVGGGHREKEREKAKGIKRVDWFCGRTGFDGLDRMSGGGEKWVLRVGGGG</sequence>
<keyword evidence="3" id="KW-1185">Reference proteome</keyword>
<dbReference type="InterPro" id="IPR046522">
    <property type="entry name" value="DUF6699"/>
</dbReference>
<feature type="domain" description="DUF6699" evidence="1">
    <location>
        <begin position="2"/>
        <end position="147"/>
    </location>
</feature>
<evidence type="ECO:0000313" key="2">
    <source>
        <dbReference type="EMBL" id="KDQ54320.1"/>
    </source>
</evidence>
<protein>
    <recommendedName>
        <fullName evidence="1">DUF6699 domain-containing protein</fullName>
    </recommendedName>
</protein>
<dbReference type="AlphaFoldDB" id="A0A067PKD7"/>
<dbReference type="Proteomes" id="UP000027265">
    <property type="component" value="Unassembled WGS sequence"/>
</dbReference>
<dbReference type="Pfam" id="PF20415">
    <property type="entry name" value="DUF6699"/>
    <property type="match status" value="1"/>
</dbReference>
<dbReference type="HOGENOM" id="CLU_085813_1_0_1"/>
<evidence type="ECO:0000313" key="3">
    <source>
        <dbReference type="Proteomes" id="UP000027265"/>
    </source>
</evidence>
<dbReference type="InParanoid" id="A0A067PKD7"/>
<proteinExistence type="predicted"/>